<reference evidence="2 3" key="1">
    <citation type="submission" date="2021-05" db="EMBL/GenBank/DDBJ databases">
        <title>A Polyphasic approach of four new species of the genus Ohtaekwangia: Ohtaekwangia histidinii sp. nov., Ohtaekwangia cretensis sp. nov., Ohtaekwangia indiensis sp. nov., Ohtaekwangia reichenbachii sp. nov. from diverse environment.</title>
        <authorList>
            <person name="Octaviana S."/>
        </authorList>
    </citation>
    <scope>NUCLEOTIDE SEQUENCE [LARGE SCALE GENOMIC DNA]</scope>
    <source>
        <strain evidence="2 3">PWU37</strain>
    </source>
</reference>
<dbReference type="RefSeq" id="WP_254092392.1">
    <property type="nucleotide sequence ID" value="NZ_JAHESC010000036.1"/>
</dbReference>
<proteinExistence type="predicted"/>
<keyword evidence="3" id="KW-1185">Reference proteome</keyword>
<feature type="compositionally biased region" description="Low complexity" evidence="1">
    <location>
        <begin position="128"/>
        <end position="148"/>
    </location>
</feature>
<feature type="compositionally biased region" description="Polar residues" evidence="1">
    <location>
        <begin position="154"/>
        <end position="168"/>
    </location>
</feature>
<accession>A0AAP2GJ94</accession>
<dbReference type="AlphaFoldDB" id="A0AAP2GJ94"/>
<evidence type="ECO:0000256" key="1">
    <source>
        <dbReference type="SAM" id="MobiDB-lite"/>
    </source>
</evidence>
<comment type="caution">
    <text evidence="2">The sequence shown here is derived from an EMBL/GenBank/DDBJ whole genome shotgun (WGS) entry which is preliminary data.</text>
</comment>
<gene>
    <name evidence="2" type="ORF">KK078_21555</name>
</gene>
<evidence type="ECO:0000313" key="3">
    <source>
        <dbReference type="Proteomes" id="UP001319180"/>
    </source>
</evidence>
<dbReference type="EMBL" id="JAHESC010000036">
    <property type="protein sequence ID" value="MBT1689166.1"/>
    <property type="molecule type" value="Genomic_DNA"/>
</dbReference>
<protein>
    <submittedName>
        <fullName evidence="2">Uncharacterized protein</fullName>
    </submittedName>
</protein>
<sequence length="292" mass="32721">MVNFVRHIRAVMYKLEADSRIEVYHVSLYWALFQTWNEHRFQNPMRIYRDEIMARAKIRTRTVYAKCMRELAAWGYFTYDPSTRRFEPCLVAMRRFDGAPHTRVETSWYPLEPVAEAGNEPATGPENGTTAGTTSATRTRTPSGTTTRTDGRTQYINSINDPTIQNDVNADEQAHPLSDFGNDLTPPAETPGGEEKSNVRGAGGGAGAEAIPASLDHVYPFFAILRSTRVEAEKFFHYFTSNGWKVGGRSPMRDWRAAARNWVLNAVRFQAHNGPTPGSLASPGPQNHAEPL</sequence>
<evidence type="ECO:0000313" key="2">
    <source>
        <dbReference type="EMBL" id="MBT1689166.1"/>
    </source>
</evidence>
<feature type="region of interest" description="Disordered" evidence="1">
    <location>
        <begin position="115"/>
        <end position="205"/>
    </location>
</feature>
<name>A0AAP2GJ94_9BACT</name>
<organism evidence="2 3">
    <name type="scientific">Dawidia soli</name>
    <dbReference type="NCBI Taxonomy" id="2782352"/>
    <lineage>
        <taxon>Bacteria</taxon>
        <taxon>Pseudomonadati</taxon>
        <taxon>Bacteroidota</taxon>
        <taxon>Cytophagia</taxon>
        <taxon>Cytophagales</taxon>
        <taxon>Chryseotaleaceae</taxon>
        <taxon>Dawidia</taxon>
    </lineage>
</organism>
<dbReference type="Proteomes" id="UP001319180">
    <property type="component" value="Unassembled WGS sequence"/>
</dbReference>